<evidence type="ECO:0000256" key="7">
    <source>
        <dbReference type="ARBA" id="ARBA00023116"/>
    </source>
</evidence>
<evidence type="ECO:0000256" key="9">
    <source>
        <dbReference type="ARBA" id="ARBA00023285"/>
    </source>
</evidence>
<sequence length="853" mass="96629">MENNKTYSYDEAFESTLEYFNGDELAARVWVNKYAMKDSYGNIYEKNPVEMHWRIANEVARIESKYKHPVSARQIFDLLEHFHYIVPAGSPMTGIGNNHQVASLSNCFVIGLDGDADSYGAIMRIDEEQVQLMKRRGGVGHDLSHIRPAGSPVNNSALTSTGLVPFMERYSNSTREVAQDGRRGALMLSVSIKHPDSEAFIDAKMAEGKVTGANVSVKLDDAFMQAAIDGTPYCQQYPIDSDHPTVKKEISARKLWEKIVHNAWQSAEPGVLFWDTILKESIPDCYADLGFRTVSTNPCGEIPLCPYDSCRLLSINLYSYVDNPFTEQATFNFDKFTEHVRLAQRIMDDIVDLEMEKIDLIMAKIEHDPQSDEVKNAEHRLWEKIKRKSGMGRRTGVGITAEGDMLAAMGLRYGTQEATDFSVSVHQALALNAYRSSVTLARERGAFEIFDAKREEHNPFILRLKDSDPQLYADMCQYGRRNIACLTIAPTGTTSLMTQTTSGIEPVFMPVYKRRRKVNPNDTDVHVDFVDEVGDSFEEYIVYHHKFLTWMRANGHDAEKKYTQDEIDALVAQSPYYKATANDVDWLMKVKMQGAIQRWVDHSISVTVNLPNDVDEALVNRLYVEAWKSGCKGCTIYRDGSRSGVMVSVSKKDKKKTDEKKADQRTWQQPEVTEVRPKELACDVVRFQNNKEKWVAFVGLLNGYPYEIFTGLQDDEEGIMLPKSVTKGRIIKQVNDDGTKRYDFQFENKRGYKTTVEGLSEKFNPEYWNYAKLISGVLRYRMPIAHVIKLVGQLQLKSESINTWKNGVERALKKYVTDGTAAKGQECPVCGQETLVYQEGCLICTNCGASRCG</sequence>
<reference evidence="14 15" key="1">
    <citation type="submission" date="2013-08" db="EMBL/GenBank/DDBJ databases">
        <authorList>
            <person name="Durkin A.S."/>
            <person name="Haft D.R."/>
            <person name="McCorrison J."/>
            <person name="Torralba M."/>
            <person name="Gillis M."/>
            <person name="Haft D.H."/>
            <person name="Methe B."/>
            <person name="Sutton G."/>
            <person name="Nelson K.E."/>
        </authorList>
    </citation>
    <scope>NUCLEOTIDE SEQUENCE [LARGE SCALE GENOMIC DNA]</scope>
    <source>
        <strain evidence="14 15">F0067</strain>
    </source>
</reference>
<dbReference type="EMBL" id="AWEY01000008">
    <property type="protein sequence ID" value="ERK39933.1"/>
    <property type="molecule type" value="Genomic_DNA"/>
</dbReference>
<gene>
    <name evidence="14" type="ORF">HMPREF9135_0042</name>
</gene>
<dbReference type="Pfam" id="PF00317">
    <property type="entry name" value="Ribonuc_red_lgN"/>
    <property type="match status" value="1"/>
</dbReference>
<dbReference type="GO" id="GO:0009263">
    <property type="term" value="P:deoxyribonucleotide biosynthetic process"/>
    <property type="evidence" value="ECO:0007669"/>
    <property type="project" value="UniProtKB-KW"/>
</dbReference>
<evidence type="ECO:0000256" key="6">
    <source>
        <dbReference type="ARBA" id="ARBA00023002"/>
    </source>
</evidence>
<keyword evidence="6 11" id="KW-0560">Oxidoreductase</keyword>
<dbReference type="NCBIfam" id="TIGR02504">
    <property type="entry name" value="NrdJ_Z"/>
    <property type="match status" value="1"/>
</dbReference>
<keyword evidence="3 11" id="KW-0846">Cobalamin</keyword>
<dbReference type="Proteomes" id="UP000016648">
    <property type="component" value="Unassembled WGS sequence"/>
</dbReference>
<keyword evidence="9 11" id="KW-0170">Cobalt</keyword>
<dbReference type="GO" id="GO:0004748">
    <property type="term" value="F:ribonucleoside-diphosphate reductase activity, thioredoxin disulfide as acceptor"/>
    <property type="evidence" value="ECO:0007669"/>
    <property type="project" value="UniProtKB-EC"/>
</dbReference>
<accession>U2QF34</accession>
<dbReference type="Pfam" id="PF02867">
    <property type="entry name" value="Ribonuc_red_lgC"/>
    <property type="match status" value="1"/>
</dbReference>
<evidence type="ECO:0000256" key="2">
    <source>
        <dbReference type="ARBA" id="ARBA00007405"/>
    </source>
</evidence>
<evidence type="ECO:0000313" key="15">
    <source>
        <dbReference type="Proteomes" id="UP000016648"/>
    </source>
</evidence>
<keyword evidence="7" id="KW-0215">Deoxyribonucleotide synthesis</keyword>
<comment type="catalytic activity">
    <reaction evidence="10 11">
        <text>a 2'-deoxyribonucleoside 5'-diphosphate + [thioredoxin]-disulfide + H2O = a ribonucleoside 5'-diphosphate + [thioredoxin]-dithiol</text>
        <dbReference type="Rhea" id="RHEA:23252"/>
        <dbReference type="Rhea" id="RHEA-COMP:10698"/>
        <dbReference type="Rhea" id="RHEA-COMP:10700"/>
        <dbReference type="ChEBI" id="CHEBI:15377"/>
        <dbReference type="ChEBI" id="CHEBI:29950"/>
        <dbReference type="ChEBI" id="CHEBI:50058"/>
        <dbReference type="ChEBI" id="CHEBI:57930"/>
        <dbReference type="ChEBI" id="CHEBI:73316"/>
        <dbReference type="EC" id="1.17.4.1"/>
    </reaction>
</comment>
<evidence type="ECO:0000313" key="14">
    <source>
        <dbReference type="EMBL" id="ERK39933.1"/>
    </source>
</evidence>
<comment type="function">
    <text evidence="11">Catalyzes the reduction of ribonucleotides to deoxyribonucleotides. May function to provide a pool of deoxyribonucleotide precursors for DNA repair during oxygen limitation and/or for immediate growth after restoration of oxygen.</text>
</comment>
<dbReference type="RefSeq" id="WP_021589062.1">
    <property type="nucleotide sequence ID" value="NZ_AWEY01000008.1"/>
</dbReference>
<dbReference type="PANTHER" id="PTHR43371:SF1">
    <property type="entry name" value="RIBONUCLEOSIDE-DIPHOSPHATE REDUCTASE"/>
    <property type="match status" value="1"/>
</dbReference>
<dbReference type="InterPro" id="IPR013344">
    <property type="entry name" value="RNR_NrdJ/NrdZ"/>
</dbReference>
<protein>
    <recommendedName>
        <fullName evidence="11">Vitamin B12-dependent ribonucleotide reductase</fullName>
        <ecNumber evidence="11">1.17.4.1</ecNumber>
    </recommendedName>
</protein>
<dbReference type="Gene3D" id="3.20.70.20">
    <property type="match status" value="1"/>
</dbReference>
<dbReference type="PANTHER" id="PTHR43371">
    <property type="entry name" value="VITAMIN B12-DEPENDENT RIBONUCLEOTIDE REDUCTASE"/>
    <property type="match status" value="1"/>
</dbReference>
<dbReference type="PATRIC" id="fig|1115809.3.peg.509"/>
<evidence type="ECO:0000256" key="11">
    <source>
        <dbReference type="RuleBase" id="RU364064"/>
    </source>
</evidence>
<feature type="domain" description="Ribonucleotide reductase large subunit N-terminal" evidence="12">
    <location>
        <begin position="23"/>
        <end position="98"/>
    </location>
</feature>
<dbReference type="GO" id="GO:0071897">
    <property type="term" value="P:DNA biosynthetic process"/>
    <property type="evidence" value="ECO:0007669"/>
    <property type="project" value="UniProtKB-KW"/>
</dbReference>
<keyword evidence="15" id="KW-1185">Reference proteome</keyword>
<comment type="similarity">
    <text evidence="2 11">Belongs to the ribonucleoside diphosphate reductase class-2 family.</text>
</comment>
<evidence type="ECO:0000256" key="10">
    <source>
        <dbReference type="ARBA" id="ARBA00047754"/>
    </source>
</evidence>
<dbReference type="PRINTS" id="PR01183">
    <property type="entry name" value="RIBORDTASEM1"/>
</dbReference>
<name>U2QF34_9BACT</name>
<evidence type="ECO:0000256" key="1">
    <source>
        <dbReference type="ARBA" id="ARBA00001922"/>
    </source>
</evidence>
<dbReference type="SUPFAM" id="SSF51998">
    <property type="entry name" value="PFL-like glycyl radical enzymes"/>
    <property type="match status" value="1"/>
</dbReference>
<evidence type="ECO:0000256" key="4">
    <source>
        <dbReference type="ARBA" id="ARBA00022634"/>
    </source>
</evidence>
<keyword evidence="5 11" id="KW-0547">Nucleotide-binding</keyword>
<dbReference type="AlphaFoldDB" id="U2QF34"/>
<dbReference type="GO" id="GO:0031419">
    <property type="term" value="F:cobalamin binding"/>
    <property type="evidence" value="ECO:0007669"/>
    <property type="project" value="UniProtKB-KW"/>
</dbReference>
<evidence type="ECO:0000256" key="3">
    <source>
        <dbReference type="ARBA" id="ARBA00022628"/>
    </source>
</evidence>
<dbReference type="EC" id="1.17.4.1" evidence="11"/>
<evidence type="ECO:0000259" key="12">
    <source>
        <dbReference type="Pfam" id="PF00317"/>
    </source>
</evidence>
<dbReference type="CDD" id="cd02888">
    <property type="entry name" value="RNR_II_dimer"/>
    <property type="match status" value="1"/>
</dbReference>
<keyword evidence="8" id="KW-1015">Disulfide bond</keyword>
<comment type="cofactor">
    <cofactor evidence="1 11">
        <name>adenosylcob(III)alamin</name>
        <dbReference type="ChEBI" id="CHEBI:18408"/>
    </cofactor>
</comment>
<evidence type="ECO:0000256" key="8">
    <source>
        <dbReference type="ARBA" id="ARBA00023157"/>
    </source>
</evidence>
<dbReference type="GO" id="GO:0005524">
    <property type="term" value="F:ATP binding"/>
    <property type="evidence" value="ECO:0007669"/>
    <property type="project" value="InterPro"/>
</dbReference>
<evidence type="ECO:0000259" key="13">
    <source>
        <dbReference type="Pfam" id="PF02867"/>
    </source>
</evidence>
<dbReference type="InterPro" id="IPR000788">
    <property type="entry name" value="RNR_lg_C"/>
</dbReference>
<organism evidence="14 15">
    <name type="scientific">Segatella baroniae F0067</name>
    <dbReference type="NCBI Taxonomy" id="1115809"/>
    <lineage>
        <taxon>Bacteria</taxon>
        <taxon>Pseudomonadati</taxon>
        <taxon>Bacteroidota</taxon>
        <taxon>Bacteroidia</taxon>
        <taxon>Bacteroidales</taxon>
        <taxon>Prevotellaceae</taxon>
        <taxon>Segatella</taxon>
    </lineage>
</organism>
<proteinExistence type="inferred from homology"/>
<dbReference type="InterPro" id="IPR013509">
    <property type="entry name" value="RNR_lsu_N"/>
</dbReference>
<dbReference type="InterPro" id="IPR050862">
    <property type="entry name" value="RdRp_reductase_class-2"/>
</dbReference>
<comment type="caution">
    <text evidence="14">The sequence shown here is derived from an EMBL/GenBank/DDBJ whole genome shotgun (WGS) entry which is preliminary data.</text>
</comment>
<keyword evidence="4 11" id="KW-0237">DNA synthesis</keyword>
<feature type="domain" description="Ribonucleotide reductase large subunit C-terminal" evidence="13">
    <location>
        <begin position="105"/>
        <end position="637"/>
    </location>
</feature>
<evidence type="ECO:0000256" key="5">
    <source>
        <dbReference type="ARBA" id="ARBA00022741"/>
    </source>
</evidence>